<dbReference type="NCBIfam" id="TIGR01167">
    <property type="entry name" value="LPXTG_anchor"/>
    <property type="match status" value="1"/>
</dbReference>
<keyword evidence="8" id="KW-1185">Reference proteome</keyword>
<feature type="transmembrane region" description="Helical" evidence="4">
    <location>
        <begin position="807"/>
        <end position="826"/>
    </location>
</feature>
<feature type="domain" description="Cadherin" evidence="6">
    <location>
        <begin position="547"/>
        <end position="687"/>
    </location>
</feature>
<dbReference type="SUPFAM" id="SSF49478">
    <property type="entry name" value="Cna protein B-type domain"/>
    <property type="match status" value="4"/>
</dbReference>
<protein>
    <submittedName>
        <fullName evidence="7">LPXTG cell wall anchor domain-containing protein</fullName>
    </submittedName>
</protein>
<proteinExistence type="inferred from homology"/>
<dbReference type="RefSeq" id="WP_221862321.1">
    <property type="nucleotide sequence ID" value="NZ_JAIKTU010000018.1"/>
</dbReference>
<dbReference type="InterPro" id="IPR041033">
    <property type="entry name" value="SpaA_PFL_dom_1"/>
</dbReference>
<evidence type="ECO:0000256" key="4">
    <source>
        <dbReference type="SAM" id="Phobius"/>
    </source>
</evidence>
<gene>
    <name evidence="7" type="ORF">K5V21_17280</name>
</gene>
<feature type="chain" id="PRO_5046465682" evidence="5">
    <location>
        <begin position="35"/>
        <end position="841"/>
    </location>
</feature>
<feature type="signal peptide" evidence="5">
    <location>
        <begin position="1"/>
        <end position="34"/>
    </location>
</feature>
<dbReference type="PROSITE" id="PS50268">
    <property type="entry name" value="CADHERIN_2"/>
    <property type="match status" value="1"/>
</dbReference>
<keyword evidence="4" id="KW-0812">Transmembrane</keyword>
<dbReference type="Proteomes" id="UP001299068">
    <property type="component" value="Unassembled WGS sequence"/>
</dbReference>
<dbReference type="Pfam" id="PF17802">
    <property type="entry name" value="SpaA"/>
    <property type="match status" value="5"/>
</dbReference>
<accession>A0ABS7L286</accession>
<dbReference type="PANTHER" id="PTHR36108:SF13">
    <property type="entry name" value="COLOSSIN-B-RELATED"/>
    <property type="match status" value="1"/>
</dbReference>
<evidence type="ECO:0000313" key="7">
    <source>
        <dbReference type="EMBL" id="MBY0757186.1"/>
    </source>
</evidence>
<keyword evidence="4" id="KW-0472">Membrane</keyword>
<dbReference type="InterPro" id="IPR002126">
    <property type="entry name" value="Cadherin-like_dom"/>
</dbReference>
<dbReference type="Gene3D" id="2.60.40.10">
    <property type="entry name" value="Immunoglobulins"/>
    <property type="match status" value="5"/>
</dbReference>
<dbReference type="EMBL" id="JAIKTU010000018">
    <property type="protein sequence ID" value="MBY0757186.1"/>
    <property type="molecule type" value="Genomic_DNA"/>
</dbReference>
<name>A0ABS7L286_CLOSR</name>
<keyword evidence="3 5" id="KW-0732">Signal</keyword>
<organism evidence="7 8">
    <name type="scientific">Clostridium sardiniense</name>
    <name type="common">Clostridium absonum</name>
    <dbReference type="NCBI Taxonomy" id="29369"/>
    <lineage>
        <taxon>Bacteria</taxon>
        <taxon>Bacillati</taxon>
        <taxon>Bacillota</taxon>
        <taxon>Clostridia</taxon>
        <taxon>Eubacteriales</taxon>
        <taxon>Clostridiaceae</taxon>
        <taxon>Clostridium</taxon>
    </lineage>
</organism>
<comment type="similarity">
    <text evidence="1">Belongs to the serine-aspartate repeat-containing protein (SDr) family.</text>
</comment>
<dbReference type="InterPro" id="IPR013783">
    <property type="entry name" value="Ig-like_fold"/>
</dbReference>
<evidence type="ECO:0000313" key="8">
    <source>
        <dbReference type="Proteomes" id="UP001299068"/>
    </source>
</evidence>
<evidence type="ECO:0000256" key="1">
    <source>
        <dbReference type="ARBA" id="ARBA00007257"/>
    </source>
</evidence>
<comment type="caution">
    <text evidence="7">The sequence shown here is derived from an EMBL/GenBank/DDBJ whole genome shotgun (WGS) entry which is preliminary data.</text>
</comment>
<keyword evidence="2" id="KW-0964">Secreted</keyword>
<evidence type="ECO:0000259" key="6">
    <source>
        <dbReference type="PROSITE" id="PS50268"/>
    </source>
</evidence>
<dbReference type="PANTHER" id="PTHR36108">
    <property type="entry name" value="COLOSSIN-B-RELATED"/>
    <property type="match status" value="1"/>
</dbReference>
<evidence type="ECO:0000256" key="2">
    <source>
        <dbReference type="ARBA" id="ARBA00022525"/>
    </source>
</evidence>
<evidence type="ECO:0000256" key="3">
    <source>
        <dbReference type="ARBA" id="ARBA00022729"/>
    </source>
</evidence>
<reference evidence="7 8" key="1">
    <citation type="journal article" date="2021" name="Cell Host Microbe">
        <title>in vivo commensal control of Clostridioides difficile virulence.</title>
        <authorList>
            <person name="Girinathan B.P."/>
            <person name="Dibenedetto N."/>
            <person name="Worley J.N."/>
            <person name="Peltier J."/>
            <person name="Arrieta-Ortiz M.L."/>
            <person name="Rupa Christinal Immanuel S."/>
            <person name="Lavin R."/>
            <person name="Delaney M.L."/>
            <person name="Cummins C."/>
            <person name="Hoffmann M."/>
            <person name="Luo Y."/>
            <person name="Gonzalez-Escalona N."/>
            <person name="Allard M."/>
            <person name="Onderdonk A.B."/>
            <person name="Gerber G.K."/>
            <person name="Sonenshein A.L."/>
            <person name="Baliga N."/>
            <person name="Dupuy B."/>
            <person name="Bry L."/>
        </authorList>
    </citation>
    <scope>NUCLEOTIDE SEQUENCE [LARGE SCALE GENOMIC DNA]</scope>
    <source>
        <strain evidence="7 8">DSM 599</strain>
    </source>
</reference>
<sequence length="841" mass="94289">MILKKIKNHINHYGKRIVATALLFVLTTPLVANATEIVKSTRQTLKVNQISSPLGYIWDTNGNKFMFPAKKFSDGSYAYCLEHNKATPNGVTYNSGRNLDNGIAYIIKSQPNTGDWKKDYYVRQGAIHYYLGQCNWIKNAIGDIGLRNKIINLSNEAKKHRNVDKASELSITASPRMNDFKLYSNGYYESNWINVSIKGNLTSYSMDIKNAPKGTQIVNGAGKVVTTLTKNDKRFYLRVPKNNAINTDIKLRLRGNFISDKVVEFIPVQSGYQKVAKLESLPTNQNDKEFVTARLRPTGDFEVVKKNDEGKLLKGATFSIYNVDGVTKYRTQTTGDNGKLKFEKLNVGEYILREYKAPVGHIIKTKDTKIKVNAGSTNTINIVNNIIKGRLKIIKVDEENGDKLLDGAEFDIKDKTTDKVVDHVITDKNGEAITKLLPYGEYYAQETKAPNGYILNGKKYFATITENMQTVTINAVNRLIKGSISIHKIDKETKEGLAGVEFNVLDDKNNVLETVVTDENGNAKTKELPIGNYSFVEVKGLDGYVIDNTPIKVNITESKEYSFTVENEKLTGSMELLKLDEDTKKSMKDVEFKVIGLDGFDKDKEFNLKSNEEGKVVLSGLHKGKFRLIEVKTLDGYILNTEPMDFEIVENGQVVKLEMTNKSKSRPFKIKVIKVNEKNTALEGAEFTLYSDKDCKNEIGKAISNSSGELLFENLKVGVKYYLKETKAPEGYRIPVDSNGKPHVYEVVVTKNNWVTGEFITTIDGKEYNQNSTSGDIHVEGNIKDRVISIQVVNYTSMKLPSTGSKAMIPLIVVGISLIGVSFLLLKKVSRKENRGEYDET</sequence>
<keyword evidence="4" id="KW-1133">Transmembrane helix</keyword>
<evidence type="ECO:0000256" key="5">
    <source>
        <dbReference type="SAM" id="SignalP"/>
    </source>
</evidence>